<protein>
    <submittedName>
        <fullName evidence="3">VOC family protein</fullName>
    </submittedName>
</protein>
<feature type="region of interest" description="Disordered" evidence="1">
    <location>
        <begin position="146"/>
        <end position="171"/>
    </location>
</feature>
<dbReference type="Gene3D" id="3.30.720.110">
    <property type="match status" value="1"/>
</dbReference>
<dbReference type="InterPro" id="IPR029068">
    <property type="entry name" value="Glyas_Bleomycin-R_OHBP_Dase"/>
</dbReference>
<dbReference type="InterPro" id="IPR037523">
    <property type="entry name" value="VOC_core"/>
</dbReference>
<dbReference type="RefSeq" id="WP_378237257.1">
    <property type="nucleotide sequence ID" value="NZ_JBHRWK010000007.1"/>
</dbReference>
<dbReference type="CDD" id="cd07246">
    <property type="entry name" value="VOC_like"/>
    <property type="match status" value="1"/>
</dbReference>
<proteinExistence type="predicted"/>
<keyword evidence="4" id="KW-1185">Reference proteome</keyword>
<dbReference type="InterPro" id="IPR004360">
    <property type="entry name" value="Glyas_Fos-R_dOase_dom"/>
</dbReference>
<evidence type="ECO:0000313" key="4">
    <source>
        <dbReference type="Proteomes" id="UP001595645"/>
    </source>
</evidence>
<accession>A0ABV7NSE9</accession>
<dbReference type="PANTHER" id="PTHR34109:SF1">
    <property type="entry name" value="VOC DOMAIN-CONTAINING PROTEIN"/>
    <property type="match status" value="1"/>
</dbReference>
<sequence>MNKAVPQEFSPITAHLVVPSADEAIEFYRKAFDANELRRETGPDGRIWICELLINRTRVLLHEEFPDMGLQAPVKLGGVSVQLHMYVPNADASYAKAIEAGATSVMEPMDAFWGERYSQVQDPAGHRWVLATQLEDLSPDQLHERAKEYKSEHAGMSQPAKVTKEAAFKAD</sequence>
<evidence type="ECO:0000256" key="1">
    <source>
        <dbReference type="SAM" id="MobiDB-lite"/>
    </source>
</evidence>
<dbReference type="PANTHER" id="PTHR34109">
    <property type="entry name" value="BNAUNNG04460D PROTEIN-RELATED"/>
    <property type="match status" value="1"/>
</dbReference>
<dbReference type="EMBL" id="JBHRWK010000007">
    <property type="protein sequence ID" value="MFC3448585.1"/>
    <property type="molecule type" value="Genomic_DNA"/>
</dbReference>
<organism evidence="3 4">
    <name type="scientific">Amycolatopsis speibonae</name>
    <dbReference type="NCBI Taxonomy" id="1450224"/>
    <lineage>
        <taxon>Bacteria</taxon>
        <taxon>Bacillati</taxon>
        <taxon>Actinomycetota</taxon>
        <taxon>Actinomycetes</taxon>
        <taxon>Pseudonocardiales</taxon>
        <taxon>Pseudonocardiaceae</taxon>
        <taxon>Amycolatopsis</taxon>
    </lineage>
</organism>
<evidence type="ECO:0000259" key="2">
    <source>
        <dbReference type="PROSITE" id="PS51819"/>
    </source>
</evidence>
<feature type="domain" description="VOC" evidence="2">
    <location>
        <begin position="8"/>
        <end position="133"/>
    </location>
</feature>
<dbReference type="SUPFAM" id="SSF54593">
    <property type="entry name" value="Glyoxalase/Bleomycin resistance protein/Dihydroxybiphenyl dioxygenase"/>
    <property type="match status" value="1"/>
</dbReference>
<name>A0ABV7NSE9_9PSEU</name>
<evidence type="ECO:0000313" key="3">
    <source>
        <dbReference type="EMBL" id="MFC3448585.1"/>
    </source>
</evidence>
<dbReference type="PROSITE" id="PS51819">
    <property type="entry name" value="VOC"/>
    <property type="match status" value="1"/>
</dbReference>
<dbReference type="Pfam" id="PF00903">
    <property type="entry name" value="Glyoxalase"/>
    <property type="match status" value="1"/>
</dbReference>
<reference evidence="4" key="1">
    <citation type="journal article" date="2019" name="Int. J. Syst. Evol. Microbiol.">
        <title>The Global Catalogue of Microorganisms (GCM) 10K type strain sequencing project: providing services to taxonomists for standard genome sequencing and annotation.</title>
        <authorList>
            <consortium name="The Broad Institute Genomics Platform"/>
            <consortium name="The Broad Institute Genome Sequencing Center for Infectious Disease"/>
            <person name="Wu L."/>
            <person name="Ma J."/>
        </authorList>
    </citation>
    <scope>NUCLEOTIDE SEQUENCE [LARGE SCALE GENOMIC DNA]</scope>
    <source>
        <strain evidence="4">CGMCC 4.7676</strain>
    </source>
</reference>
<dbReference type="Proteomes" id="UP001595645">
    <property type="component" value="Unassembled WGS sequence"/>
</dbReference>
<gene>
    <name evidence="3" type="ORF">ACFOSH_03980</name>
</gene>
<feature type="compositionally biased region" description="Basic and acidic residues" evidence="1">
    <location>
        <begin position="162"/>
        <end position="171"/>
    </location>
</feature>
<dbReference type="Gene3D" id="3.30.720.120">
    <property type="match status" value="1"/>
</dbReference>
<comment type="caution">
    <text evidence="3">The sequence shown here is derived from an EMBL/GenBank/DDBJ whole genome shotgun (WGS) entry which is preliminary data.</text>
</comment>